<evidence type="ECO:0000256" key="6">
    <source>
        <dbReference type="ARBA" id="ARBA00023136"/>
    </source>
</evidence>
<feature type="domain" description="NACHT" evidence="14">
    <location>
        <begin position="340"/>
        <end position="433"/>
    </location>
</feature>
<keyword evidence="10" id="KW-0393">Immunoglobulin domain</keyword>
<dbReference type="InterPro" id="IPR036179">
    <property type="entry name" value="Ig-like_dom_sf"/>
</dbReference>
<dbReference type="SUPFAM" id="SSF48726">
    <property type="entry name" value="Immunoglobulin"/>
    <property type="match status" value="2"/>
</dbReference>
<dbReference type="InterPro" id="IPR007111">
    <property type="entry name" value="NACHT_NTPase"/>
</dbReference>
<organism evidence="15 16">
    <name type="scientific">Monopterus albus</name>
    <name type="common">Swamp eel</name>
    <dbReference type="NCBI Taxonomy" id="43700"/>
    <lineage>
        <taxon>Eukaryota</taxon>
        <taxon>Metazoa</taxon>
        <taxon>Chordata</taxon>
        <taxon>Craniata</taxon>
        <taxon>Vertebrata</taxon>
        <taxon>Euteleostomi</taxon>
        <taxon>Actinopterygii</taxon>
        <taxon>Neopterygii</taxon>
        <taxon>Teleostei</taxon>
        <taxon>Neoteleostei</taxon>
        <taxon>Acanthomorphata</taxon>
        <taxon>Anabantaria</taxon>
        <taxon>Synbranchiformes</taxon>
        <taxon>Synbranchidae</taxon>
        <taxon>Monopterus</taxon>
    </lineage>
</organism>
<dbReference type="InterPro" id="IPR007110">
    <property type="entry name" value="Ig-like_dom"/>
</dbReference>
<reference evidence="15" key="2">
    <citation type="submission" date="2025-09" db="UniProtKB">
        <authorList>
            <consortium name="Ensembl"/>
        </authorList>
    </citation>
    <scope>IDENTIFICATION</scope>
</reference>
<evidence type="ECO:0000256" key="8">
    <source>
        <dbReference type="ARBA" id="ARBA00023170"/>
    </source>
</evidence>
<proteinExistence type="predicted"/>
<keyword evidence="7" id="KW-1015">Disulfide bond</keyword>
<evidence type="ECO:0000256" key="10">
    <source>
        <dbReference type="ARBA" id="ARBA00023319"/>
    </source>
</evidence>
<dbReference type="GO" id="GO:0042102">
    <property type="term" value="P:positive regulation of T cell proliferation"/>
    <property type="evidence" value="ECO:0007669"/>
    <property type="project" value="TreeGrafter"/>
</dbReference>
<feature type="signal peptide" evidence="12">
    <location>
        <begin position="1"/>
        <end position="18"/>
    </location>
</feature>
<dbReference type="InterPro" id="IPR003599">
    <property type="entry name" value="Ig_sub"/>
</dbReference>
<dbReference type="Gene3D" id="2.60.40.10">
    <property type="entry name" value="Immunoglobulins"/>
    <property type="match status" value="2"/>
</dbReference>
<dbReference type="GO" id="GO:0007166">
    <property type="term" value="P:cell surface receptor signaling pathway"/>
    <property type="evidence" value="ECO:0007669"/>
    <property type="project" value="TreeGrafter"/>
</dbReference>
<dbReference type="InterPro" id="IPR053896">
    <property type="entry name" value="BTN3A2-like_Ig-C"/>
</dbReference>
<dbReference type="Pfam" id="PF22705">
    <property type="entry name" value="C2-set_3"/>
    <property type="match status" value="1"/>
</dbReference>
<dbReference type="InterPro" id="IPR013106">
    <property type="entry name" value="Ig_V-set"/>
</dbReference>
<evidence type="ECO:0000256" key="11">
    <source>
        <dbReference type="SAM" id="Phobius"/>
    </source>
</evidence>
<dbReference type="GO" id="GO:0042130">
    <property type="term" value="P:negative regulation of T cell proliferation"/>
    <property type="evidence" value="ECO:0007669"/>
    <property type="project" value="TreeGrafter"/>
</dbReference>
<keyword evidence="2" id="KW-1003">Cell membrane</keyword>
<evidence type="ECO:0000256" key="5">
    <source>
        <dbReference type="ARBA" id="ARBA00022989"/>
    </source>
</evidence>
<keyword evidence="9" id="KW-0325">Glycoprotein</keyword>
<dbReference type="GO" id="GO:0006955">
    <property type="term" value="P:immune response"/>
    <property type="evidence" value="ECO:0007669"/>
    <property type="project" value="TreeGrafter"/>
</dbReference>
<keyword evidence="8" id="KW-0675">Receptor</keyword>
<evidence type="ECO:0000256" key="4">
    <source>
        <dbReference type="ARBA" id="ARBA00022729"/>
    </source>
</evidence>
<evidence type="ECO:0000256" key="7">
    <source>
        <dbReference type="ARBA" id="ARBA00023157"/>
    </source>
</evidence>
<keyword evidence="5 11" id="KW-1133">Transmembrane helix</keyword>
<dbReference type="PROSITE" id="PS50835">
    <property type="entry name" value="IG_LIKE"/>
    <property type="match status" value="2"/>
</dbReference>
<dbReference type="Pfam" id="PF05729">
    <property type="entry name" value="NACHT"/>
    <property type="match status" value="1"/>
</dbReference>
<feature type="domain" description="Ig-like" evidence="13">
    <location>
        <begin position="15"/>
        <end position="132"/>
    </location>
</feature>
<protein>
    <submittedName>
        <fullName evidence="15">Uncharacterized protein</fullName>
    </submittedName>
</protein>
<name>A0A3Q3JZ39_MONAL</name>
<dbReference type="Pfam" id="PF07686">
    <property type="entry name" value="V-set"/>
    <property type="match status" value="1"/>
</dbReference>
<dbReference type="InterPro" id="IPR051713">
    <property type="entry name" value="T-cell_Activation_Regulation"/>
</dbReference>
<dbReference type="PANTHER" id="PTHR25466">
    <property type="entry name" value="T-LYMPHOCYTE ACTIVATION ANTIGEN"/>
    <property type="match status" value="1"/>
</dbReference>
<keyword evidence="16" id="KW-1185">Reference proteome</keyword>
<keyword evidence="4 12" id="KW-0732">Signal</keyword>
<dbReference type="STRING" id="43700.ENSMALP00000025594"/>
<evidence type="ECO:0000256" key="9">
    <source>
        <dbReference type="ARBA" id="ARBA00023180"/>
    </source>
</evidence>
<keyword evidence="3 11" id="KW-0812">Transmembrane</keyword>
<keyword evidence="6 11" id="KW-0472">Membrane</keyword>
<feature type="domain" description="Ig-like" evidence="13">
    <location>
        <begin position="136"/>
        <end position="220"/>
    </location>
</feature>
<comment type="subcellular location">
    <subcellularLocation>
        <location evidence="1">Cell membrane</location>
        <topology evidence="1">Single-pass type I membrane protein</topology>
    </subcellularLocation>
</comment>
<evidence type="ECO:0000256" key="3">
    <source>
        <dbReference type="ARBA" id="ARBA00022692"/>
    </source>
</evidence>
<dbReference type="Gene3D" id="3.40.50.300">
    <property type="entry name" value="P-loop containing nucleotide triphosphate hydrolases"/>
    <property type="match status" value="1"/>
</dbReference>
<reference evidence="15" key="1">
    <citation type="submission" date="2025-08" db="UniProtKB">
        <authorList>
            <consortium name="Ensembl"/>
        </authorList>
    </citation>
    <scope>IDENTIFICATION</scope>
</reference>
<sequence length="485" mass="54491">MDWALVIVLQLMFQPSLSVLFTVQAERSTYESEFGGDVVMGCRFQPKLSNPALKVVWTRINTGQSLEVYRMGNGVEQSVSPDYLGRVKILTEEFQEGWAKLKISGLRINDSGIYKCLVDTTEGADYKSITLSVKAPYKAVTKRIEKVAEGDGVLLTCQSEGYPEPPVVWMDGHLQRLDPNTTAESTPNQLFKVTSQIHVSSLDKNNYTCNFTNELSATFHIPDEIPTPHVKNDSFIIVLSISVVMAVIIIAVLMYRRRKGIFLTVLSFPTWIQINKENEDERTVFNDENLGAFLKALYCNFSAEARNHWNTFCVEELPHRLENNEGQPVNLQAVLPEAGQTLFLEGPPGSGKTALSYILVSSWTEGPTHSFSNPLDLNALQLLLYVDCTFVKGDLFQEIMAQLSLREKITEDELRTVLIRSSEALLLLDGYKEGNHLFDESLRQFLSERCGCRVLVMACPDHCPTLKETVGTLTVLKLQTQTVKY</sequence>
<dbReference type="SUPFAM" id="SSF52540">
    <property type="entry name" value="P-loop containing nucleoside triphosphate hydrolases"/>
    <property type="match status" value="1"/>
</dbReference>
<evidence type="ECO:0000313" key="16">
    <source>
        <dbReference type="Proteomes" id="UP000261600"/>
    </source>
</evidence>
<dbReference type="InterPro" id="IPR027417">
    <property type="entry name" value="P-loop_NTPase"/>
</dbReference>
<feature type="chain" id="PRO_5018764960" evidence="12">
    <location>
        <begin position="19"/>
        <end position="485"/>
    </location>
</feature>
<dbReference type="InterPro" id="IPR013783">
    <property type="entry name" value="Ig-like_fold"/>
</dbReference>
<dbReference type="GO" id="GO:0009897">
    <property type="term" value="C:external side of plasma membrane"/>
    <property type="evidence" value="ECO:0007669"/>
    <property type="project" value="TreeGrafter"/>
</dbReference>
<evidence type="ECO:0000256" key="1">
    <source>
        <dbReference type="ARBA" id="ARBA00004251"/>
    </source>
</evidence>
<dbReference type="PANTHER" id="PTHR25466:SF3">
    <property type="entry name" value="PROGRAMMED CELL DEATH 1 LIGAND 1"/>
    <property type="match status" value="1"/>
</dbReference>
<accession>A0A3Q3JZ39</accession>
<dbReference type="Ensembl" id="ENSMALT00000026068.1">
    <property type="protein sequence ID" value="ENSMALP00000025594.1"/>
    <property type="gene ID" value="ENSMALG00000017800.1"/>
</dbReference>
<evidence type="ECO:0000259" key="14">
    <source>
        <dbReference type="PROSITE" id="PS50837"/>
    </source>
</evidence>
<dbReference type="SMART" id="SM00409">
    <property type="entry name" value="IG"/>
    <property type="match status" value="2"/>
</dbReference>
<dbReference type="Proteomes" id="UP000261600">
    <property type="component" value="Unplaced"/>
</dbReference>
<evidence type="ECO:0000256" key="2">
    <source>
        <dbReference type="ARBA" id="ARBA00022475"/>
    </source>
</evidence>
<dbReference type="AlphaFoldDB" id="A0A3Q3JZ39"/>
<evidence type="ECO:0000259" key="13">
    <source>
        <dbReference type="PROSITE" id="PS50835"/>
    </source>
</evidence>
<evidence type="ECO:0000313" key="15">
    <source>
        <dbReference type="Ensembl" id="ENSMALP00000025594.1"/>
    </source>
</evidence>
<evidence type="ECO:0000256" key="12">
    <source>
        <dbReference type="SAM" id="SignalP"/>
    </source>
</evidence>
<dbReference type="PROSITE" id="PS50837">
    <property type="entry name" value="NACHT"/>
    <property type="match status" value="1"/>
</dbReference>
<dbReference type="GO" id="GO:0071222">
    <property type="term" value="P:cellular response to lipopolysaccharide"/>
    <property type="evidence" value="ECO:0007669"/>
    <property type="project" value="TreeGrafter"/>
</dbReference>
<feature type="transmembrane region" description="Helical" evidence="11">
    <location>
        <begin position="235"/>
        <end position="255"/>
    </location>
</feature>
<dbReference type="GO" id="GO:0031295">
    <property type="term" value="P:T cell costimulation"/>
    <property type="evidence" value="ECO:0007669"/>
    <property type="project" value="TreeGrafter"/>
</dbReference>